<evidence type="ECO:0000256" key="14">
    <source>
        <dbReference type="SAM" id="MobiDB-lite"/>
    </source>
</evidence>
<keyword evidence="8 11" id="KW-0645">Protease</keyword>
<protein>
    <recommendedName>
        <fullName evidence="5 11">Proline iminopeptidase</fullName>
        <shortName evidence="11">PIP</shortName>
        <ecNumber evidence="4 11">3.4.11.5</ecNumber>
    </recommendedName>
    <alternativeName>
        <fullName evidence="10 11">Prolyl aminopeptidase</fullName>
    </alternativeName>
</protein>
<organism evidence="16 17">
    <name type="scientific">Ralstonia solanacearum (strain Po82)</name>
    <dbReference type="NCBI Taxonomy" id="1031711"/>
    <lineage>
        <taxon>Bacteria</taxon>
        <taxon>Pseudomonadati</taxon>
        <taxon>Pseudomonadota</taxon>
        <taxon>Betaproteobacteria</taxon>
        <taxon>Burkholderiales</taxon>
        <taxon>Burkholderiaceae</taxon>
        <taxon>Ralstonia</taxon>
        <taxon>Ralstonia solanacearum species complex</taxon>
    </lineage>
</organism>
<feature type="active site" description="Nucleophile" evidence="12">
    <location>
        <position position="154"/>
    </location>
</feature>
<keyword evidence="6 11" id="KW-0031">Aminopeptidase</keyword>
<sequence length="361" mass="40449">MFCFRGMAMIATADGDRTSRHAPGPSRQRYTRPSTSIRNATMSELRPLYPAIEPYATGQLEVGNGHTVYYERVGTPGAKPAVFLHGGPGGGISADHRRLFDPARYDVLLFDQRGCGRSTPHAGLEANTTWHLVDDIERLRKLAGAERWLVLGGSWGSTLALAYAQKHPERVSELVLRGIYTVSQAELDWYYQYGVSEMFPDKWVRFQAPIPEAERGSMIAAYRKLLTGSDTQKQIEAARAWSVWEGETITLLPDPSNSAKHADDHFALAFARLENHYFTHRCWLEDRQLLRDAHRLAGIPDVIVHGRYDMPCPVRYAYALHQAWPDAAFHLIEGAGHAWTEPGILDQLIAATDRFAASHGR</sequence>
<feature type="active site" description="Proton donor" evidence="12">
    <location>
        <position position="337"/>
    </location>
</feature>
<dbReference type="InterPro" id="IPR000073">
    <property type="entry name" value="AB_hydrolase_1"/>
</dbReference>
<dbReference type="PRINTS" id="PR00111">
    <property type="entry name" value="ABHYDROLASE"/>
</dbReference>
<name>F6G881_RALS8</name>
<dbReference type="NCBIfam" id="TIGR01249">
    <property type="entry name" value="pro_imino_pep_1"/>
    <property type="match status" value="1"/>
</dbReference>
<evidence type="ECO:0000256" key="4">
    <source>
        <dbReference type="ARBA" id="ARBA00012568"/>
    </source>
</evidence>
<evidence type="ECO:0000256" key="13">
    <source>
        <dbReference type="RuleBase" id="RU003421"/>
    </source>
</evidence>
<keyword evidence="16" id="KW-0614">Plasmid</keyword>
<evidence type="ECO:0000256" key="8">
    <source>
        <dbReference type="ARBA" id="ARBA00022670"/>
    </source>
</evidence>
<evidence type="ECO:0000313" key="16">
    <source>
        <dbReference type="EMBL" id="AEG70832.1"/>
    </source>
</evidence>
<geneLocation type="plasmid" evidence="17"/>
<evidence type="ECO:0000256" key="6">
    <source>
        <dbReference type="ARBA" id="ARBA00022438"/>
    </source>
</evidence>
<dbReference type="AlphaFoldDB" id="F6G881"/>
<dbReference type="PANTHER" id="PTHR43722:SF1">
    <property type="entry name" value="PROLINE IMINOPEPTIDASE"/>
    <property type="match status" value="1"/>
</dbReference>
<feature type="region of interest" description="Disordered" evidence="14">
    <location>
        <begin position="14"/>
        <end position="39"/>
    </location>
</feature>
<feature type="domain" description="AB hydrolase-1" evidence="15">
    <location>
        <begin position="82"/>
        <end position="337"/>
    </location>
</feature>
<evidence type="ECO:0000259" key="15">
    <source>
        <dbReference type="Pfam" id="PF00561"/>
    </source>
</evidence>
<accession>F6G881</accession>
<dbReference type="PIRSF" id="PIRSF006431">
    <property type="entry name" value="Pept_S33"/>
    <property type="match status" value="1"/>
</dbReference>
<evidence type="ECO:0000256" key="2">
    <source>
        <dbReference type="ARBA" id="ARBA00004496"/>
    </source>
</evidence>
<dbReference type="GO" id="GO:0004177">
    <property type="term" value="F:aminopeptidase activity"/>
    <property type="evidence" value="ECO:0007669"/>
    <property type="project" value="UniProtKB-UniRule"/>
</dbReference>
<dbReference type="InterPro" id="IPR005944">
    <property type="entry name" value="Pro_iminopeptidase"/>
</dbReference>
<evidence type="ECO:0000256" key="11">
    <source>
        <dbReference type="PIRNR" id="PIRNR006431"/>
    </source>
</evidence>
<evidence type="ECO:0000256" key="3">
    <source>
        <dbReference type="ARBA" id="ARBA00010088"/>
    </source>
</evidence>
<dbReference type="EMBL" id="CP002820">
    <property type="protein sequence ID" value="AEG70832.1"/>
    <property type="molecule type" value="Genomic_DNA"/>
</dbReference>
<dbReference type="InterPro" id="IPR029058">
    <property type="entry name" value="AB_hydrolase_fold"/>
</dbReference>
<reference evidence="16 17" key="1">
    <citation type="journal article" date="2011" name="J. Bacteriol.">
        <title>Complete genome sequence of the plant pathogen Ralstonia solanacearum strain Po82.</title>
        <authorList>
            <person name="Xu J."/>
            <person name="Zheng H.J."/>
            <person name="Liu L."/>
            <person name="Pan Z.C."/>
            <person name="Prior P."/>
            <person name="Tang B."/>
            <person name="Xu J.S."/>
            <person name="Zhang H."/>
            <person name="Tian Q."/>
            <person name="Zhang L.Q."/>
            <person name="Feng J."/>
        </authorList>
    </citation>
    <scope>NUCLEOTIDE SEQUENCE [LARGE SCALE GENOMIC DNA]</scope>
    <source>
        <strain evidence="17">Po82</strain>
    </source>
</reference>
<evidence type="ECO:0000256" key="9">
    <source>
        <dbReference type="ARBA" id="ARBA00022801"/>
    </source>
</evidence>
<dbReference type="KEGG" id="rsn:RSPO_m00191"/>
<dbReference type="Pfam" id="PF00561">
    <property type="entry name" value="Abhydrolase_1"/>
    <property type="match status" value="1"/>
</dbReference>
<dbReference type="PRINTS" id="PR00793">
    <property type="entry name" value="PROAMNOPTASE"/>
</dbReference>
<dbReference type="PATRIC" id="fig|1031711.3.peg.3454"/>
<gene>
    <name evidence="16" type="primary">pip</name>
    <name evidence="16" type="ordered locus">RSPO_m00191</name>
</gene>
<evidence type="ECO:0000256" key="10">
    <source>
        <dbReference type="ARBA" id="ARBA00029605"/>
    </source>
</evidence>
<proteinExistence type="inferred from homology"/>
<comment type="similarity">
    <text evidence="3 11 13">Belongs to the peptidase S33 family.</text>
</comment>
<comment type="subcellular location">
    <subcellularLocation>
        <location evidence="2 11">Cytoplasm</location>
    </subcellularLocation>
</comment>
<evidence type="ECO:0000313" key="17">
    <source>
        <dbReference type="Proteomes" id="UP000007953"/>
    </source>
</evidence>
<dbReference type="PANTHER" id="PTHR43722">
    <property type="entry name" value="PROLINE IMINOPEPTIDASE"/>
    <property type="match status" value="1"/>
</dbReference>
<dbReference type="GO" id="GO:0006508">
    <property type="term" value="P:proteolysis"/>
    <property type="evidence" value="ECO:0007669"/>
    <property type="project" value="UniProtKB-KW"/>
</dbReference>
<dbReference type="Proteomes" id="UP000007953">
    <property type="component" value="Plasmid megaplasmid"/>
</dbReference>
<evidence type="ECO:0000256" key="7">
    <source>
        <dbReference type="ARBA" id="ARBA00022490"/>
    </source>
</evidence>
<feature type="active site" evidence="12">
    <location>
        <position position="309"/>
    </location>
</feature>
<dbReference type="Gene3D" id="3.40.50.1820">
    <property type="entry name" value="alpha/beta hydrolase"/>
    <property type="match status" value="1"/>
</dbReference>
<comment type="catalytic activity">
    <reaction evidence="1 11 13">
        <text>Release of N-terminal proline from a peptide.</text>
        <dbReference type="EC" id="3.4.11.5"/>
    </reaction>
</comment>
<evidence type="ECO:0000256" key="12">
    <source>
        <dbReference type="PIRSR" id="PIRSR006431-1"/>
    </source>
</evidence>
<evidence type="ECO:0000256" key="1">
    <source>
        <dbReference type="ARBA" id="ARBA00001585"/>
    </source>
</evidence>
<evidence type="ECO:0000256" key="5">
    <source>
        <dbReference type="ARBA" id="ARBA00021843"/>
    </source>
</evidence>
<keyword evidence="9 11" id="KW-0378">Hydrolase</keyword>
<dbReference type="InterPro" id="IPR002410">
    <property type="entry name" value="Peptidase_S33"/>
</dbReference>
<dbReference type="HOGENOM" id="CLU_043739_2_2_4"/>
<dbReference type="EC" id="3.4.11.5" evidence="4 11"/>
<dbReference type="MEROPS" id="S33.001"/>
<dbReference type="SUPFAM" id="SSF53474">
    <property type="entry name" value="alpha/beta-Hydrolases"/>
    <property type="match status" value="1"/>
</dbReference>
<keyword evidence="7 11" id="KW-0963">Cytoplasm</keyword>
<dbReference type="GO" id="GO:0005737">
    <property type="term" value="C:cytoplasm"/>
    <property type="evidence" value="ECO:0007669"/>
    <property type="project" value="UniProtKB-SubCell"/>
</dbReference>